<gene>
    <name evidence="1" type="ORF">H0235_003825</name>
</gene>
<protein>
    <submittedName>
        <fullName evidence="1">Uncharacterized protein</fullName>
    </submittedName>
</protein>
<reference evidence="1" key="1">
    <citation type="journal article" date="2020" name="G3 (Bethesda)">
        <title>High-Quality Assemblies for Three Invasive Social Wasps from the &lt;i&gt;Vespula&lt;/i&gt; Genus.</title>
        <authorList>
            <person name="Harrop T.W.R."/>
            <person name="Guhlin J."/>
            <person name="McLaughlin G.M."/>
            <person name="Permina E."/>
            <person name="Stockwell P."/>
            <person name="Gilligan J."/>
            <person name="Le Lec M.F."/>
            <person name="Gruber M.A.M."/>
            <person name="Quinn O."/>
            <person name="Lovegrove M."/>
            <person name="Duncan E.J."/>
            <person name="Remnant E.J."/>
            <person name="Van Eeckhoven J."/>
            <person name="Graham B."/>
            <person name="Knapp R.A."/>
            <person name="Langford K.W."/>
            <person name="Kronenberg Z."/>
            <person name="Press M.O."/>
            <person name="Eacker S.M."/>
            <person name="Wilson-Rankin E.E."/>
            <person name="Purcell J."/>
            <person name="Lester P.J."/>
            <person name="Dearden P.K."/>
        </authorList>
    </citation>
    <scope>NUCLEOTIDE SEQUENCE</scope>
    <source>
        <strain evidence="1">Volc-1</strain>
    </source>
</reference>
<sequence>MEKQPYPLFVVSYNEVADDSGRYYRTEKKLKVGSARAKKIRDLRDGRWRRKWTLRFYERLKVSLLKKSKVLNLDSIFALRTRLSMQKVFYVREEDIKSLDSYL</sequence>
<dbReference type="AlphaFoldDB" id="A0A834PC80"/>
<name>A0A834PC80_VESPE</name>
<dbReference type="Proteomes" id="UP000600918">
    <property type="component" value="Unassembled WGS sequence"/>
</dbReference>
<evidence type="ECO:0000313" key="1">
    <source>
        <dbReference type="EMBL" id="KAF7435634.1"/>
    </source>
</evidence>
<keyword evidence="2" id="KW-1185">Reference proteome</keyword>
<dbReference type="EMBL" id="JACSDY010000002">
    <property type="protein sequence ID" value="KAF7435634.1"/>
    <property type="molecule type" value="Genomic_DNA"/>
</dbReference>
<proteinExistence type="predicted"/>
<accession>A0A834PC80</accession>
<comment type="caution">
    <text evidence="1">The sequence shown here is derived from an EMBL/GenBank/DDBJ whole genome shotgun (WGS) entry which is preliminary data.</text>
</comment>
<evidence type="ECO:0000313" key="2">
    <source>
        <dbReference type="Proteomes" id="UP000600918"/>
    </source>
</evidence>
<organism evidence="1 2">
    <name type="scientific">Vespula pensylvanica</name>
    <name type="common">Western yellow jacket</name>
    <name type="synonym">Wasp</name>
    <dbReference type="NCBI Taxonomy" id="30213"/>
    <lineage>
        <taxon>Eukaryota</taxon>
        <taxon>Metazoa</taxon>
        <taxon>Ecdysozoa</taxon>
        <taxon>Arthropoda</taxon>
        <taxon>Hexapoda</taxon>
        <taxon>Insecta</taxon>
        <taxon>Pterygota</taxon>
        <taxon>Neoptera</taxon>
        <taxon>Endopterygota</taxon>
        <taxon>Hymenoptera</taxon>
        <taxon>Apocrita</taxon>
        <taxon>Aculeata</taxon>
        <taxon>Vespoidea</taxon>
        <taxon>Vespidae</taxon>
        <taxon>Vespinae</taxon>
        <taxon>Vespula</taxon>
    </lineage>
</organism>